<dbReference type="FunFam" id="1.10.472.10:FF:000001">
    <property type="entry name" value="G2/mitotic-specific cyclin"/>
    <property type="match status" value="1"/>
</dbReference>
<dbReference type="EMBL" id="CAMPGE010009917">
    <property type="protein sequence ID" value="CAI2368776.1"/>
    <property type="molecule type" value="Genomic_DNA"/>
</dbReference>
<evidence type="ECO:0000313" key="6">
    <source>
        <dbReference type="EMBL" id="CAI2368776.1"/>
    </source>
</evidence>
<evidence type="ECO:0000256" key="2">
    <source>
        <dbReference type="ARBA" id="ARBA00023127"/>
    </source>
</evidence>
<evidence type="ECO:0000313" key="7">
    <source>
        <dbReference type="Proteomes" id="UP001295684"/>
    </source>
</evidence>
<dbReference type="GO" id="GO:0051301">
    <property type="term" value="P:cell division"/>
    <property type="evidence" value="ECO:0007669"/>
    <property type="project" value="UniProtKB-KW"/>
</dbReference>
<dbReference type="InterPro" id="IPR013763">
    <property type="entry name" value="Cyclin-like_dom"/>
</dbReference>
<dbReference type="SMART" id="SM00385">
    <property type="entry name" value="CYCLIN"/>
    <property type="match status" value="2"/>
</dbReference>
<dbReference type="PANTHER" id="PTHR10177">
    <property type="entry name" value="CYCLINS"/>
    <property type="match status" value="1"/>
</dbReference>
<dbReference type="CDD" id="cd20537">
    <property type="entry name" value="CYCLIN_CCNO-like_rpt2"/>
    <property type="match status" value="1"/>
</dbReference>
<protein>
    <recommendedName>
        <fullName evidence="5">Cyclin-like domain-containing protein</fullName>
    </recommendedName>
</protein>
<organism evidence="6 7">
    <name type="scientific">Euplotes crassus</name>
    <dbReference type="NCBI Taxonomy" id="5936"/>
    <lineage>
        <taxon>Eukaryota</taxon>
        <taxon>Sar</taxon>
        <taxon>Alveolata</taxon>
        <taxon>Ciliophora</taxon>
        <taxon>Intramacronucleata</taxon>
        <taxon>Spirotrichea</taxon>
        <taxon>Hypotrichia</taxon>
        <taxon>Euplotida</taxon>
        <taxon>Euplotidae</taxon>
        <taxon>Moneuplotes</taxon>
    </lineage>
</organism>
<gene>
    <name evidence="6" type="ORF">ECRASSUSDP1_LOCUS10072</name>
</gene>
<keyword evidence="1" id="KW-0132">Cell division</keyword>
<dbReference type="AlphaFoldDB" id="A0AAD1UJ44"/>
<dbReference type="InterPro" id="IPR039361">
    <property type="entry name" value="Cyclin"/>
</dbReference>
<comment type="similarity">
    <text evidence="4">Belongs to the cyclin family.</text>
</comment>
<dbReference type="Proteomes" id="UP001295684">
    <property type="component" value="Unassembled WGS sequence"/>
</dbReference>
<keyword evidence="7" id="KW-1185">Reference proteome</keyword>
<proteinExistence type="inferred from homology"/>
<dbReference type="SUPFAM" id="SSF47954">
    <property type="entry name" value="Cyclin-like"/>
    <property type="match status" value="2"/>
</dbReference>
<comment type="caution">
    <text evidence="6">The sequence shown here is derived from an EMBL/GenBank/DDBJ whole genome shotgun (WGS) entry which is preliminary data.</text>
</comment>
<dbReference type="Gene3D" id="1.10.472.10">
    <property type="entry name" value="Cyclin-like"/>
    <property type="match status" value="2"/>
</dbReference>
<accession>A0AAD1UJ44</accession>
<keyword evidence="2 4" id="KW-0195">Cyclin</keyword>
<dbReference type="Pfam" id="PF00134">
    <property type="entry name" value="Cyclin_N"/>
    <property type="match status" value="1"/>
</dbReference>
<reference evidence="6" key="1">
    <citation type="submission" date="2023-07" db="EMBL/GenBank/DDBJ databases">
        <authorList>
            <consortium name="AG Swart"/>
            <person name="Singh M."/>
            <person name="Singh A."/>
            <person name="Seah K."/>
            <person name="Emmerich C."/>
        </authorList>
    </citation>
    <scope>NUCLEOTIDE SEQUENCE</scope>
    <source>
        <strain evidence="6">DP1</strain>
    </source>
</reference>
<keyword evidence="3" id="KW-0131">Cell cycle</keyword>
<dbReference type="InterPro" id="IPR004367">
    <property type="entry name" value="Cyclin_C-dom"/>
</dbReference>
<dbReference type="InterPro" id="IPR006671">
    <property type="entry name" value="Cyclin_N"/>
</dbReference>
<name>A0AAD1UJ44_EUPCR</name>
<sequence length="422" mass="48696">MQVKTKINKENNVIVTIKKGATLDGDLLHKGREFGTEITNNTGASSECEIDEKSPCVVRDSSYESNVPKTSPKTHKMTDLHAGTSITLRCKREQEVPSQYKGGKDLTKLEGEDLKEALKEELKLRRKAINKDISFHDVINFRTPELVGEYAGKCIQWMREQEEEFRIKNNYLDTPPLKKNSKKHKLTREDRAIVVDLVFEIHRKYGLVPETLFVAISTIDRYLSMRKEPLRKSRDIESIGVAALLIASKYEDIYPPALDEMITMMGRPSTRKEVLNWEFKILKQLVFQITVPTPFRFLERFSSVSVVYQNAAPLAQYLIELALYDFDIVYNLSPSEIACVALFAAVNFDIHTNKISPKLKWSSEIIEESSMRKGKIIEYFNTYFIDLAFRVERELKVNDINIKYPQYQFVDDEPLGLFSQIK</sequence>
<dbReference type="Pfam" id="PF02984">
    <property type="entry name" value="Cyclin_C"/>
    <property type="match status" value="1"/>
</dbReference>
<feature type="domain" description="Cyclin-like" evidence="5">
    <location>
        <begin position="196"/>
        <end position="283"/>
    </location>
</feature>
<evidence type="ECO:0000256" key="4">
    <source>
        <dbReference type="RuleBase" id="RU000383"/>
    </source>
</evidence>
<evidence type="ECO:0000259" key="5">
    <source>
        <dbReference type="SMART" id="SM00385"/>
    </source>
</evidence>
<dbReference type="InterPro" id="IPR036915">
    <property type="entry name" value="Cyclin-like_sf"/>
</dbReference>
<evidence type="ECO:0000256" key="1">
    <source>
        <dbReference type="ARBA" id="ARBA00022618"/>
    </source>
</evidence>
<evidence type="ECO:0000256" key="3">
    <source>
        <dbReference type="ARBA" id="ARBA00023306"/>
    </source>
</evidence>
<feature type="domain" description="Cyclin-like" evidence="5">
    <location>
        <begin position="296"/>
        <end position="385"/>
    </location>
</feature>